<dbReference type="GO" id="GO:0030245">
    <property type="term" value="P:cellulose catabolic process"/>
    <property type="evidence" value="ECO:0007669"/>
    <property type="project" value="UniProtKB-KW"/>
</dbReference>
<evidence type="ECO:0000256" key="7">
    <source>
        <dbReference type="RuleBase" id="RU361166"/>
    </source>
</evidence>
<dbReference type="InterPro" id="IPR014756">
    <property type="entry name" value="Ig_E-set"/>
</dbReference>
<dbReference type="SUPFAM" id="SSF48208">
    <property type="entry name" value="Six-hairpin glycosidases"/>
    <property type="match status" value="1"/>
</dbReference>
<feature type="domain" description="Cellulase Ig-like" evidence="9">
    <location>
        <begin position="17"/>
        <end position="97"/>
    </location>
</feature>
<dbReference type="Gene3D" id="1.50.10.10">
    <property type="match status" value="1"/>
</dbReference>
<feature type="active site" evidence="6">
    <location>
        <position position="540"/>
    </location>
</feature>
<dbReference type="EC" id="3.2.1.4" evidence="7"/>
<dbReference type="SUPFAM" id="SSF81296">
    <property type="entry name" value="E set domains"/>
    <property type="match status" value="1"/>
</dbReference>
<dbReference type="EMBL" id="VYXP01000003">
    <property type="protein sequence ID" value="KAA9132741.1"/>
    <property type="molecule type" value="Genomic_DNA"/>
</dbReference>
<evidence type="ECO:0000259" key="9">
    <source>
        <dbReference type="Pfam" id="PF02927"/>
    </source>
</evidence>
<dbReference type="Gene3D" id="2.60.40.10">
    <property type="entry name" value="Immunoglobulins"/>
    <property type="match status" value="1"/>
</dbReference>
<evidence type="ECO:0000259" key="8">
    <source>
        <dbReference type="Pfam" id="PF00759"/>
    </source>
</evidence>
<dbReference type="PANTHER" id="PTHR22298">
    <property type="entry name" value="ENDO-1,4-BETA-GLUCANASE"/>
    <property type="match status" value="1"/>
</dbReference>
<dbReference type="RefSeq" id="WP_150863463.1">
    <property type="nucleotide sequence ID" value="NZ_VYXP01000003.1"/>
</dbReference>
<protein>
    <recommendedName>
        <fullName evidence="7">Endoglucanase</fullName>
        <ecNumber evidence="7">3.2.1.4</ecNumber>
    </recommendedName>
</protein>
<name>A0A5N0TDB2_9GAMM</name>
<dbReference type="InterPro" id="IPR013783">
    <property type="entry name" value="Ig-like_fold"/>
</dbReference>
<dbReference type="GO" id="GO:0008810">
    <property type="term" value="F:cellulase activity"/>
    <property type="evidence" value="ECO:0007669"/>
    <property type="project" value="UniProtKB-EC"/>
</dbReference>
<dbReference type="Pfam" id="PF02927">
    <property type="entry name" value="CelD_N"/>
    <property type="match status" value="1"/>
</dbReference>
<keyword evidence="3 6" id="KW-0119">Carbohydrate metabolism</keyword>
<keyword evidence="4 6" id="KW-0326">Glycosidase</keyword>
<dbReference type="AlphaFoldDB" id="A0A5N0TDB2"/>
<evidence type="ECO:0000256" key="6">
    <source>
        <dbReference type="PROSITE-ProRule" id="PRU10060"/>
    </source>
</evidence>
<comment type="similarity">
    <text evidence="1 6 7">Belongs to the glycosyl hydrolase 9 (cellulase E) family.</text>
</comment>
<evidence type="ECO:0000256" key="1">
    <source>
        <dbReference type="ARBA" id="ARBA00007072"/>
    </source>
</evidence>
<proteinExistence type="inferred from homology"/>
<evidence type="ECO:0000256" key="4">
    <source>
        <dbReference type="ARBA" id="ARBA00023295"/>
    </source>
</evidence>
<dbReference type="InterPro" id="IPR033126">
    <property type="entry name" value="Glyco_hydro_9_Asp/Glu_AS"/>
</dbReference>
<feature type="domain" description="Glycoside hydrolase family 9" evidence="8">
    <location>
        <begin position="109"/>
        <end position="552"/>
    </location>
</feature>
<sequence length="563" mass="60203">MTLLLTAAGIAHADTAPGERIQVNQVGFHPAAPKVAVVETGSARPFTVVDSESGEAVFSGETTESAQWPFSSGDVALADFSGLRAPGRYRVEVEGIGASHAFNIGDAVYAALSDAATKAYYYNRASTALPEAFAGRWARAAGHPDTQVMIHASAASAERPSGSVIASPRGWYDAGDYGKYIVNSGISTYTLLAALERDPGRYAARELGIPESGNGVPDLLDEVMWNIDWMLTMQDPNDGGVYHKLTTLNFVGEVMPADTHEQRYVVQKGTAAALNFAAVMAVASRVVGAYETTYPGRAAEMLAAAERAWQWAQAHPDLPYRQPDDVKTGGYGDREFSDEFAWAAAEMFITTGDSRYWEAVDFAATGAAVPGWSQVSGLAWMSLARHAGELADAADTALIGNRIVELADAVMATGRQSAWGVPLEKSDFVWGSNSVVLNRAMMLLQAYDLAGNVDYLDGAQALLDWVLGRNPTGYSFVTGHGGKTPMHIHHRPSQADGVVDPVPGFVAGGPQPGQQDKCEYPSKMAAESYVDHWCSYSTNEITINWNAPMVYVTGVLESINAAR</sequence>
<evidence type="ECO:0000313" key="11">
    <source>
        <dbReference type="Proteomes" id="UP000325372"/>
    </source>
</evidence>
<evidence type="ECO:0000313" key="10">
    <source>
        <dbReference type="EMBL" id="KAA9132741.1"/>
    </source>
</evidence>
<keyword evidence="2 6" id="KW-0378">Hydrolase</keyword>
<dbReference type="InterPro" id="IPR004197">
    <property type="entry name" value="Cellulase_Ig-like"/>
</dbReference>
<keyword evidence="5 6" id="KW-0624">Polysaccharide degradation</keyword>
<gene>
    <name evidence="10" type="ORF">F3N42_05880</name>
</gene>
<dbReference type="InterPro" id="IPR001701">
    <property type="entry name" value="Glyco_hydro_9"/>
</dbReference>
<reference evidence="10 11" key="1">
    <citation type="submission" date="2019-09" db="EMBL/GenBank/DDBJ databases">
        <title>Wenzhouxiangella sp. Genome sequencing and assembly.</title>
        <authorList>
            <person name="Zhang R."/>
        </authorList>
    </citation>
    <scope>NUCLEOTIDE SEQUENCE [LARGE SCALE GENOMIC DNA]</scope>
    <source>
        <strain evidence="10 11">W260</strain>
    </source>
</reference>
<evidence type="ECO:0000256" key="5">
    <source>
        <dbReference type="ARBA" id="ARBA00023326"/>
    </source>
</evidence>
<dbReference type="Proteomes" id="UP000325372">
    <property type="component" value="Unassembled WGS sequence"/>
</dbReference>
<comment type="caution">
    <text evidence="10">The sequence shown here is derived from an EMBL/GenBank/DDBJ whole genome shotgun (WGS) entry which is preliminary data.</text>
</comment>
<keyword evidence="7" id="KW-0136">Cellulose degradation</keyword>
<evidence type="ECO:0000256" key="3">
    <source>
        <dbReference type="ARBA" id="ARBA00023277"/>
    </source>
</evidence>
<dbReference type="InterPro" id="IPR008928">
    <property type="entry name" value="6-hairpin_glycosidase_sf"/>
</dbReference>
<comment type="catalytic activity">
    <reaction evidence="7">
        <text>Endohydrolysis of (1-&gt;4)-beta-D-glucosidic linkages in cellulose, lichenin and cereal beta-D-glucans.</text>
        <dbReference type="EC" id="3.2.1.4"/>
    </reaction>
</comment>
<dbReference type="PROSITE" id="PS00698">
    <property type="entry name" value="GH9_3"/>
    <property type="match status" value="1"/>
</dbReference>
<dbReference type="CDD" id="cd02850">
    <property type="entry name" value="E_set_Cellulase_N"/>
    <property type="match status" value="1"/>
</dbReference>
<keyword evidence="11" id="KW-1185">Reference proteome</keyword>
<organism evidence="10 11">
    <name type="scientific">Marinihelvus fidelis</name>
    <dbReference type="NCBI Taxonomy" id="2613842"/>
    <lineage>
        <taxon>Bacteria</taxon>
        <taxon>Pseudomonadati</taxon>
        <taxon>Pseudomonadota</taxon>
        <taxon>Gammaproteobacteria</taxon>
        <taxon>Chromatiales</taxon>
        <taxon>Wenzhouxiangellaceae</taxon>
        <taxon>Marinihelvus</taxon>
    </lineage>
</organism>
<dbReference type="Pfam" id="PF00759">
    <property type="entry name" value="Glyco_hydro_9"/>
    <property type="match status" value="1"/>
</dbReference>
<feature type="active site" evidence="6">
    <location>
        <position position="531"/>
    </location>
</feature>
<accession>A0A5N0TDB2</accession>
<evidence type="ECO:0000256" key="2">
    <source>
        <dbReference type="ARBA" id="ARBA00022801"/>
    </source>
</evidence>
<dbReference type="InterPro" id="IPR012341">
    <property type="entry name" value="6hp_glycosidase-like_sf"/>
</dbReference>